<proteinExistence type="predicted"/>
<evidence type="ECO:0000256" key="1">
    <source>
        <dbReference type="SAM" id="Phobius"/>
    </source>
</evidence>
<dbReference type="EMBL" id="JACHJQ010000010">
    <property type="protein sequence ID" value="MBB4911601.1"/>
    <property type="molecule type" value="Genomic_DNA"/>
</dbReference>
<gene>
    <name evidence="2" type="ORF">FHR82_007871</name>
</gene>
<name>A0A7W7QDF9_9PSEU</name>
<feature type="transmembrane region" description="Helical" evidence="1">
    <location>
        <begin position="16"/>
        <end position="37"/>
    </location>
</feature>
<protein>
    <submittedName>
        <fullName evidence="2">Uncharacterized protein</fullName>
    </submittedName>
</protein>
<keyword evidence="1" id="KW-0812">Transmembrane</keyword>
<accession>A0A7W7QDF9</accession>
<sequence length="52" mass="5926">MRAGSPISFWEFTRKGAVITAITIAIAAPYLWLRYFVLARKTGRHGRCTDVR</sequence>
<keyword evidence="1" id="KW-1133">Transmembrane helix</keyword>
<keyword evidence="3" id="KW-1185">Reference proteome</keyword>
<dbReference type="AlphaFoldDB" id="A0A7W7QDF9"/>
<evidence type="ECO:0000313" key="2">
    <source>
        <dbReference type="EMBL" id="MBB4911601.1"/>
    </source>
</evidence>
<dbReference type="Proteomes" id="UP000520767">
    <property type="component" value="Unassembled WGS sequence"/>
</dbReference>
<keyword evidence="1" id="KW-0472">Membrane</keyword>
<evidence type="ECO:0000313" key="3">
    <source>
        <dbReference type="Proteomes" id="UP000520767"/>
    </source>
</evidence>
<organism evidence="2 3">
    <name type="scientific">Actinophytocola algeriensis</name>
    <dbReference type="NCBI Taxonomy" id="1768010"/>
    <lineage>
        <taxon>Bacteria</taxon>
        <taxon>Bacillati</taxon>
        <taxon>Actinomycetota</taxon>
        <taxon>Actinomycetes</taxon>
        <taxon>Pseudonocardiales</taxon>
        <taxon>Pseudonocardiaceae</taxon>
    </lineage>
</organism>
<reference evidence="2 3" key="1">
    <citation type="submission" date="2020-08" db="EMBL/GenBank/DDBJ databases">
        <title>Genomic Encyclopedia of Type Strains, Phase III (KMG-III): the genomes of soil and plant-associated and newly described type strains.</title>
        <authorList>
            <person name="Whitman W."/>
        </authorList>
    </citation>
    <scope>NUCLEOTIDE SEQUENCE [LARGE SCALE GENOMIC DNA]</scope>
    <source>
        <strain evidence="2 3">CECT 8960</strain>
    </source>
</reference>
<comment type="caution">
    <text evidence="2">The sequence shown here is derived from an EMBL/GenBank/DDBJ whole genome shotgun (WGS) entry which is preliminary data.</text>
</comment>